<reference evidence="3" key="1">
    <citation type="submission" date="2022-04" db="EMBL/GenBank/DDBJ databases">
        <title>Carnegiea gigantea Genome sequencing and assembly v2.</title>
        <authorList>
            <person name="Copetti D."/>
            <person name="Sanderson M.J."/>
            <person name="Burquez A."/>
            <person name="Wojciechowski M.F."/>
        </authorList>
    </citation>
    <scope>NUCLEOTIDE SEQUENCE</scope>
    <source>
        <strain evidence="3">SGP5-SGP5p</strain>
        <tissue evidence="3">Aerial part</tissue>
    </source>
</reference>
<feature type="chain" id="PRO_5040310053" description="Secreted protein" evidence="2">
    <location>
        <begin position="24"/>
        <end position="195"/>
    </location>
</feature>
<feature type="signal peptide" evidence="2">
    <location>
        <begin position="1"/>
        <end position="23"/>
    </location>
</feature>
<protein>
    <recommendedName>
        <fullName evidence="5">Secreted protein</fullName>
    </recommendedName>
</protein>
<dbReference type="Proteomes" id="UP001153076">
    <property type="component" value="Unassembled WGS sequence"/>
</dbReference>
<evidence type="ECO:0008006" key="5">
    <source>
        <dbReference type="Google" id="ProtNLM"/>
    </source>
</evidence>
<comment type="caution">
    <text evidence="3">The sequence shown here is derived from an EMBL/GenBank/DDBJ whole genome shotgun (WGS) entry which is preliminary data.</text>
</comment>
<keyword evidence="2" id="KW-0732">Signal</keyword>
<evidence type="ECO:0000313" key="4">
    <source>
        <dbReference type="Proteomes" id="UP001153076"/>
    </source>
</evidence>
<dbReference type="AlphaFoldDB" id="A0A9Q1KP97"/>
<feature type="region of interest" description="Disordered" evidence="1">
    <location>
        <begin position="76"/>
        <end position="105"/>
    </location>
</feature>
<feature type="compositionally biased region" description="Basic residues" evidence="1">
    <location>
        <begin position="139"/>
        <end position="151"/>
    </location>
</feature>
<accession>A0A9Q1KP97</accession>
<evidence type="ECO:0000313" key="3">
    <source>
        <dbReference type="EMBL" id="KAJ8447320.1"/>
    </source>
</evidence>
<organism evidence="3 4">
    <name type="scientific">Carnegiea gigantea</name>
    <dbReference type="NCBI Taxonomy" id="171969"/>
    <lineage>
        <taxon>Eukaryota</taxon>
        <taxon>Viridiplantae</taxon>
        <taxon>Streptophyta</taxon>
        <taxon>Embryophyta</taxon>
        <taxon>Tracheophyta</taxon>
        <taxon>Spermatophyta</taxon>
        <taxon>Magnoliopsida</taxon>
        <taxon>eudicotyledons</taxon>
        <taxon>Gunneridae</taxon>
        <taxon>Pentapetalae</taxon>
        <taxon>Caryophyllales</taxon>
        <taxon>Cactineae</taxon>
        <taxon>Cactaceae</taxon>
        <taxon>Cactoideae</taxon>
        <taxon>Echinocereeae</taxon>
        <taxon>Carnegiea</taxon>
    </lineage>
</organism>
<evidence type="ECO:0000256" key="1">
    <source>
        <dbReference type="SAM" id="MobiDB-lite"/>
    </source>
</evidence>
<sequence length="195" mass="21959">MGVCHVAVLATLHVSLLTSISWARHLGSIGAGVINKEDSQHSTTFRNPSKSPHEEMKVVDMTTVPLGTNTSAMMTQQEGRMKLKPKQGRISDANPKSKLNDHQNNHEHQNLITNGMRIRARDGHGNEAKLLTFTNPKGKSSRHLAKRKRKPPQAMVSWRVPRKKKKKKGEHQQEEEQPDFDLDYAPPKVHPPTHN</sequence>
<feature type="compositionally biased region" description="Acidic residues" evidence="1">
    <location>
        <begin position="173"/>
        <end position="182"/>
    </location>
</feature>
<dbReference type="EMBL" id="JAKOGI010000039">
    <property type="protein sequence ID" value="KAJ8447320.1"/>
    <property type="molecule type" value="Genomic_DNA"/>
</dbReference>
<gene>
    <name evidence="3" type="ORF">Cgig2_013097</name>
</gene>
<name>A0A9Q1KP97_9CARY</name>
<dbReference type="OrthoDB" id="689613at2759"/>
<feature type="compositionally biased region" description="Basic residues" evidence="1">
    <location>
        <begin position="160"/>
        <end position="169"/>
    </location>
</feature>
<keyword evidence="4" id="KW-1185">Reference proteome</keyword>
<evidence type="ECO:0000256" key="2">
    <source>
        <dbReference type="SAM" id="SignalP"/>
    </source>
</evidence>
<proteinExistence type="predicted"/>
<feature type="region of interest" description="Disordered" evidence="1">
    <location>
        <begin position="129"/>
        <end position="195"/>
    </location>
</feature>